<dbReference type="eggNOG" id="COG0671">
    <property type="taxonomic scope" value="Bacteria"/>
</dbReference>
<comment type="catalytic activity">
    <reaction evidence="9">
        <text>di-trans,octa-cis-undecaprenyl diphosphate + H2O = di-trans,octa-cis-undecaprenyl phosphate + phosphate + H(+)</text>
        <dbReference type="Rhea" id="RHEA:28094"/>
        <dbReference type="ChEBI" id="CHEBI:15377"/>
        <dbReference type="ChEBI" id="CHEBI:15378"/>
        <dbReference type="ChEBI" id="CHEBI:43474"/>
        <dbReference type="ChEBI" id="CHEBI:58405"/>
        <dbReference type="ChEBI" id="CHEBI:60392"/>
        <dbReference type="EC" id="3.6.1.27"/>
    </reaction>
</comment>
<dbReference type="SMART" id="SM00014">
    <property type="entry name" value="acidPPc"/>
    <property type="match status" value="1"/>
</dbReference>
<evidence type="ECO:0000256" key="8">
    <source>
        <dbReference type="ARBA" id="ARBA00032707"/>
    </source>
</evidence>
<feature type="transmembrane region" description="Helical" evidence="10">
    <location>
        <begin position="31"/>
        <end position="49"/>
    </location>
</feature>
<dbReference type="STRING" id="1121015.GCA_000420545_00002"/>
<dbReference type="PANTHER" id="PTHR14969:SF62">
    <property type="entry name" value="DECAPRENYLPHOSPHORYL-5-PHOSPHORIBOSE PHOSPHATASE RV3807C-RELATED"/>
    <property type="match status" value="1"/>
</dbReference>
<dbReference type="InterPro" id="IPR036938">
    <property type="entry name" value="PAP2/HPO_sf"/>
</dbReference>
<dbReference type="Gene3D" id="1.20.144.10">
    <property type="entry name" value="Phosphatidic acid phosphatase type 2/haloperoxidase"/>
    <property type="match status" value="2"/>
</dbReference>
<proteinExistence type="predicted"/>
<dbReference type="Proteomes" id="UP000029385">
    <property type="component" value="Unassembled WGS sequence"/>
</dbReference>
<evidence type="ECO:0000256" key="4">
    <source>
        <dbReference type="ARBA" id="ARBA00022692"/>
    </source>
</evidence>
<protein>
    <recommendedName>
        <fullName evidence="2">undecaprenyl-diphosphate phosphatase</fullName>
        <ecNumber evidence="2">3.6.1.27</ecNumber>
    </recommendedName>
    <alternativeName>
        <fullName evidence="8">Undecaprenyl pyrophosphate phosphatase</fullName>
    </alternativeName>
</protein>
<feature type="transmembrane region" description="Helical" evidence="10">
    <location>
        <begin position="156"/>
        <end position="175"/>
    </location>
</feature>
<dbReference type="GO" id="GO:0005886">
    <property type="term" value="C:plasma membrane"/>
    <property type="evidence" value="ECO:0007669"/>
    <property type="project" value="UniProtKB-SubCell"/>
</dbReference>
<evidence type="ECO:0000256" key="5">
    <source>
        <dbReference type="ARBA" id="ARBA00022801"/>
    </source>
</evidence>
<evidence type="ECO:0000256" key="10">
    <source>
        <dbReference type="SAM" id="Phobius"/>
    </source>
</evidence>
<dbReference type="CDD" id="cd03392">
    <property type="entry name" value="PAP2_like_2"/>
    <property type="match status" value="1"/>
</dbReference>
<keyword evidence="13" id="KW-1185">Reference proteome</keyword>
<keyword evidence="4 10" id="KW-0812">Transmembrane</keyword>
<feature type="transmembrane region" description="Helical" evidence="10">
    <location>
        <begin position="82"/>
        <end position="108"/>
    </location>
</feature>
<dbReference type="InterPro" id="IPR000326">
    <property type="entry name" value="PAP2/HPO"/>
</dbReference>
<dbReference type="Pfam" id="PF01569">
    <property type="entry name" value="PAP2"/>
    <property type="match status" value="1"/>
</dbReference>
<name>A0A091ALE7_9GAMM</name>
<feature type="transmembrane region" description="Helical" evidence="10">
    <location>
        <begin position="115"/>
        <end position="136"/>
    </location>
</feature>
<comment type="caution">
    <text evidence="12">The sequence shown here is derived from an EMBL/GenBank/DDBJ whole genome shotgun (WGS) entry which is preliminary data.</text>
</comment>
<reference evidence="12 13" key="1">
    <citation type="submission" date="2013-09" db="EMBL/GenBank/DDBJ databases">
        <title>Genome sequencing of Arenimonas oryziterrae.</title>
        <authorList>
            <person name="Chen F."/>
            <person name="Wang G."/>
        </authorList>
    </citation>
    <scope>NUCLEOTIDE SEQUENCE [LARGE SCALE GENOMIC DNA]</scope>
    <source>
        <strain evidence="12 13">YC6267</strain>
    </source>
</reference>
<dbReference type="EC" id="3.6.1.27" evidence="2"/>
<keyword evidence="7 10" id="KW-0472">Membrane</keyword>
<evidence type="ECO:0000313" key="13">
    <source>
        <dbReference type="Proteomes" id="UP000029385"/>
    </source>
</evidence>
<keyword evidence="5" id="KW-0378">Hydrolase</keyword>
<evidence type="ECO:0000256" key="7">
    <source>
        <dbReference type="ARBA" id="ARBA00023136"/>
    </source>
</evidence>
<evidence type="ECO:0000256" key="1">
    <source>
        <dbReference type="ARBA" id="ARBA00004651"/>
    </source>
</evidence>
<comment type="subcellular location">
    <subcellularLocation>
        <location evidence="1">Cell membrane</location>
        <topology evidence="1">Multi-pass membrane protein</topology>
    </subcellularLocation>
</comment>
<feature type="transmembrane region" description="Helical" evidence="10">
    <location>
        <begin position="182"/>
        <end position="203"/>
    </location>
</feature>
<evidence type="ECO:0000313" key="12">
    <source>
        <dbReference type="EMBL" id="KFN40983.1"/>
    </source>
</evidence>
<dbReference type="PATRIC" id="fig|1121015.4.peg.2406"/>
<keyword evidence="3" id="KW-1003">Cell membrane</keyword>
<dbReference type="SUPFAM" id="SSF48317">
    <property type="entry name" value="Acid phosphatase/Vanadium-dependent haloperoxidase"/>
    <property type="match status" value="1"/>
</dbReference>
<evidence type="ECO:0000256" key="9">
    <source>
        <dbReference type="ARBA" id="ARBA00047594"/>
    </source>
</evidence>
<evidence type="ECO:0000256" key="3">
    <source>
        <dbReference type="ARBA" id="ARBA00022475"/>
    </source>
</evidence>
<dbReference type="EMBL" id="AVCI01000045">
    <property type="protein sequence ID" value="KFN40983.1"/>
    <property type="molecule type" value="Genomic_DNA"/>
</dbReference>
<dbReference type="AlphaFoldDB" id="A0A091ALE7"/>
<evidence type="ECO:0000256" key="6">
    <source>
        <dbReference type="ARBA" id="ARBA00022989"/>
    </source>
</evidence>
<gene>
    <name evidence="12" type="ORF">N789_03635</name>
</gene>
<accession>A0A091ALE7</accession>
<feature type="transmembrane region" description="Helical" evidence="10">
    <location>
        <begin position="209"/>
        <end position="228"/>
    </location>
</feature>
<evidence type="ECO:0000256" key="2">
    <source>
        <dbReference type="ARBA" id="ARBA00012374"/>
    </source>
</evidence>
<dbReference type="GO" id="GO:0050380">
    <property type="term" value="F:undecaprenyl-diphosphatase activity"/>
    <property type="evidence" value="ECO:0007669"/>
    <property type="project" value="UniProtKB-EC"/>
</dbReference>
<feature type="domain" description="Phosphatidic acid phosphatase type 2/haloperoxidase" evidence="11">
    <location>
        <begin position="118"/>
        <end position="224"/>
    </location>
</feature>
<evidence type="ECO:0000259" key="11">
    <source>
        <dbReference type="SMART" id="SM00014"/>
    </source>
</evidence>
<keyword evidence="6 10" id="KW-1133">Transmembrane helix</keyword>
<sequence length="237" mass="26526">MSPGPTEPVKTFASRFADELRFGLDFARKHGGTMVLLFVCVLLPLWGFTEIAEDVHRQERFLFDDPVLLWAHARHAPRLDAFFIAMSAFGYAWGVVPIDLILVGYFAWTRRLRDGLFFGLSVAGSALLNLGVKQLFARQRPSLWESIAPESTFSFPSGHAMGSMTLALAVVLLCWPTRWRWLVVSVSFALVLLIAASRLYLGVHYPSDILAGWASACAWVFGVYVLVYRVRPSKRGS</sequence>
<organism evidence="12 13">
    <name type="scientific">Arenimonas oryziterrae DSM 21050 = YC6267</name>
    <dbReference type="NCBI Taxonomy" id="1121015"/>
    <lineage>
        <taxon>Bacteria</taxon>
        <taxon>Pseudomonadati</taxon>
        <taxon>Pseudomonadota</taxon>
        <taxon>Gammaproteobacteria</taxon>
        <taxon>Lysobacterales</taxon>
        <taxon>Lysobacteraceae</taxon>
        <taxon>Arenimonas</taxon>
    </lineage>
</organism>
<dbReference type="PANTHER" id="PTHR14969">
    <property type="entry name" value="SPHINGOSINE-1-PHOSPHATE PHOSPHOHYDROLASE"/>
    <property type="match status" value="1"/>
</dbReference>
<dbReference type="OrthoDB" id="9780918at2"/>
<dbReference type="RefSeq" id="WP_022967676.1">
    <property type="nucleotide sequence ID" value="NZ_ATVD01000001.1"/>
</dbReference>